<reference evidence="3 4" key="1">
    <citation type="submission" date="2024-03" db="EMBL/GenBank/DDBJ databases">
        <authorList>
            <person name="Jo J.-H."/>
        </authorList>
    </citation>
    <scope>NUCLEOTIDE SEQUENCE [LARGE SCALE GENOMIC DNA]</scope>
    <source>
        <strain evidence="3 4">PS1R-30</strain>
    </source>
</reference>
<protein>
    <submittedName>
        <fullName evidence="3">FixH family protein</fullName>
    </submittedName>
</protein>
<feature type="transmembrane region" description="Helical" evidence="2">
    <location>
        <begin position="36"/>
        <end position="55"/>
    </location>
</feature>
<feature type="region of interest" description="Disordered" evidence="1">
    <location>
        <begin position="1"/>
        <end position="25"/>
    </location>
</feature>
<dbReference type="Pfam" id="PF05751">
    <property type="entry name" value="FixH"/>
    <property type="match status" value="1"/>
</dbReference>
<proteinExistence type="predicted"/>
<keyword evidence="2" id="KW-1133">Transmembrane helix</keyword>
<keyword evidence="2" id="KW-0472">Membrane</keyword>
<gene>
    <name evidence="3" type="ORF">WG901_12030</name>
</gene>
<evidence type="ECO:0000256" key="1">
    <source>
        <dbReference type="SAM" id="MobiDB-lite"/>
    </source>
</evidence>
<name>A0ABU8RWA2_9SPHN</name>
<comment type="caution">
    <text evidence="3">The sequence shown here is derived from an EMBL/GenBank/DDBJ whole genome shotgun (WGS) entry which is preliminary data.</text>
</comment>
<evidence type="ECO:0000313" key="3">
    <source>
        <dbReference type="EMBL" id="MEJ5977369.1"/>
    </source>
</evidence>
<dbReference type="InterPro" id="IPR008620">
    <property type="entry name" value="FixH"/>
</dbReference>
<accession>A0ABU8RWA2</accession>
<evidence type="ECO:0000313" key="4">
    <source>
        <dbReference type="Proteomes" id="UP001361239"/>
    </source>
</evidence>
<dbReference type="Proteomes" id="UP001361239">
    <property type="component" value="Unassembled WGS sequence"/>
</dbReference>
<organism evidence="3 4">
    <name type="scientific">Novosphingobium anseongense</name>
    <dbReference type="NCBI Taxonomy" id="3133436"/>
    <lineage>
        <taxon>Bacteria</taxon>
        <taxon>Pseudomonadati</taxon>
        <taxon>Pseudomonadota</taxon>
        <taxon>Alphaproteobacteria</taxon>
        <taxon>Sphingomonadales</taxon>
        <taxon>Sphingomonadaceae</taxon>
        <taxon>Novosphingobium</taxon>
    </lineage>
</organism>
<evidence type="ECO:0000256" key="2">
    <source>
        <dbReference type="SAM" id="Phobius"/>
    </source>
</evidence>
<keyword evidence="2" id="KW-0812">Transmembrane</keyword>
<dbReference type="EMBL" id="JBBHJZ010000002">
    <property type="protein sequence ID" value="MEJ5977369.1"/>
    <property type="molecule type" value="Genomic_DNA"/>
</dbReference>
<keyword evidence="4" id="KW-1185">Reference proteome</keyword>
<sequence>MSTNLSRDPQRTLRHPQSPLRPPRFRGDDAKFTGRHMAAIMIGFFAVVIAVNLFMAREASATFGGVVVENSYVASQHFNRWLDEAAAERALGWRAALARRADGRVALTLTGPQAAQVSAVARHPLGRQRDQALRFARARTGHFVSDEVLPAGRWRVRLEVRDRTATVWRSEGDVR</sequence>
<dbReference type="RefSeq" id="WP_339587308.1">
    <property type="nucleotide sequence ID" value="NZ_JBBHJZ010000002.1"/>
</dbReference>